<dbReference type="AlphaFoldDB" id="D8U2D2"/>
<protein>
    <submittedName>
        <fullName evidence="3">Uncharacterized protein</fullName>
    </submittedName>
</protein>
<feature type="chain" id="PRO_5003124108" evidence="2">
    <location>
        <begin position="23"/>
        <end position="533"/>
    </location>
</feature>
<feature type="region of interest" description="Disordered" evidence="1">
    <location>
        <begin position="503"/>
        <end position="533"/>
    </location>
</feature>
<dbReference type="eggNOG" id="ENOG502STPN">
    <property type="taxonomic scope" value="Eukaryota"/>
</dbReference>
<dbReference type="GeneID" id="9627598"/>
<dbReference type="KEGG" id="vcn:VOLCADRAFT_118158"/>
<evidence type="ECO:0000313" key="3">
    <source>
        <dbReference type="EMBL" id="EFJ46113.1"/>
    </source>
</evidence>
<feature type="region of interest" description="Disordered" evidence="1">
    <location>
        <begin position="90"/>
        <end position="122"/>
    </location>
</feature>
<reference evidence="3 4" key="1">
    <citation type="journal article" date="2010" name="Science">
        <title>Genomic analysis of organismal complexity in the multicellular green alga Volvox carteri.</title>
        <authorList>
            <person name="Prochnik S.E."/>
            <person name="Umen J."/>
            <person name="Nedelcu A.M."/>
            <person name="Hallmann A."/>
            <person name="Miller S.M."/>
            <person name="Nishii I."/>
            <person name="Ferris P."/>
            <person name="Kuo A."/>
            <person name="Mitros T."/>
            <person name="Fritz-Laylin L.K."/>
            <person name="Hellsten U."/>
            <person name="Chapman J."/>
            <person name="Simakov O."/>
            <person name="Rensing S.A."/>
            <person name="Terry A."/>
            <person name="Pangilinan J."/>
            <person name="Kapitonov V."/>
            <person name="Jurka J."/>
            <person name="Salamov A."/>
            <person name="Shapiro H."/>
            <person name="Schmutz J."/>
            <person name="Grimwood J."/>
            <person name="Lindquist E."/>
            <person name="Lucas S."/>
            <person name="Grigoriev I.V."/>
            <person name="Schmitt R."/>
            <person name="Kirk D."/>
            <person name="Rokhsar D.S."/>
        </authorList>
    </citation>
    <scope>NUCLEOTIDE SEQUENCE [LARGE SCALE GENOMIC DNA]</scope>
    <source>
        <strain evidence="4">f. Nagariensis / Eve</strain>
    </source>
</reference>
<evidence type="ECO:0000313" key="4">
    <source>
        <dbReference type="Proteomes" id="UP000001058"/>
    </source>
</evidence>
<dbReference type="EMBL" id="GL378353">
    <property type="protein sequence ID" value="EFJ46113.1"/>
    <property type="molecule type" value="Genomic_DNA"/>
</dbReference>
<name>D8U2D2_VOLCA</name>
<keyword evidence="4" id="KW-1185">Reference proteome</keyword>
<proteinExistence type="predicted"/>
<accession>D8U2D2</accession>
<dbReference type="Proteomes" id="UP000001058">
    <property type="component" value="Unassembled WGS sequence"/>
</dbReference>
<gene>
    <name evidence="3" type="ORF">VOLCADRAFT_118158</name>
</gene>
<feature type="signal peptide" evidence="2">
    <location>
        <begin position="1"/>
        <end position="22"/>
    </location>
</feature>
<evidence type="ECO:0000256" key="2">
    <source>
        <dbReference type="SAM" id="SignalP"/>
    </source>
</evidence>
<organism evidence="4">
    <name type="scientific">Volvox carteri f. nagariensis</name>
    <dbReference type="NCBI Taxonomy" id="3068"/>
    <lineage>
        <taxon>Eukaryota</taxon>
        <taxon>Viridiplantae</taxon>
        <taxon>Chlorophyta</taxon>
        <taxon>core chlorophytes</taxon>
        <taxon>Chlorophyceae</taxon>
        <taxon>CS clade</taxon>
        <taxon>Chlamydomonadales</taxon>
        <taxon>Volvocaceae</taxon>
        <taxon>Volvox</taxon>
    </lineage>
</organism>
<dbReference type="RefSeq" id="XP_002952863.1">
    <property type="nucleotide sequence ID" value="XM_002952817.1"/>
</dbReference>
<dbReference type="InParanoid" id="D8U2D2"/>
<evidence type="ECO:0000256" key="1">
    <source>
        <dbReference type="SAM" id="MobiDB-lite"/>
    </source>
</evidence>
<dbReference type="OrthoDB" id="524848at2759"/>
<feature type="compositionally biased region" description="Low complexity" evidence="1">
    <location>
        <begin position="90"/>
        <end position="103"/>
    </location>
</feature>
<keyword evidence="2" id="KW-0732">Signal</keyword>
<sequence length="533" mass="58853">MTTRVAYGLLLLAIWSLDDVQTHSRAYACINTTPQDPLPHIDDCYLCQKCHTGKPSGRRLLAQGSFHGAGDAAASQLASRNLASATAATADSSSGADLSADQAGPYAHAASQTDGGPNGRTLQAAAEPMYVPPDFQFHIMPQKEEIALKSSKPNCTECYGCDTQIEPLQGVVTAAHGQTLRAEVGASPEWLFLADLPDAGTTGQRAVIKVWCMPIDKVHGTFSWRCSNTGEGAKAVQFLMAQQKVMEECGLMDVTIKVWPGRVNAVVPGHGLHVWWDGLWMERAEGLSLNQISYRHTRNFVTGSLLTVMDKRLNRTRVCDRHSQNVFLTETGEIKLIDNLQALQFSWVNCAMDSIFLPGTQKNMVIKWGGNTAFKIRNAKVRRSLNPMVVLDYRCYVENGRIGKNYDPTLRQCLTKLSGMTAKQIQLEYGFPYVASAAVLQQRAADMINKGFEWTLRYGKPRSFPPKSYRPQEPCCGLNATEKGVLYCAHEWANKVELPFGDPQSGGEWHRPYPDPGTHQGGTFLDFPQESDY</sequence>